<accession>A0A3N4I3J6</accession>
<reference evidence="3 4" key="1">
    <citation type="journal article" date="2018" name="Nat. Ecol. Evol.">
        <title>Pezizomycetes genomes reveal the molecular basis of ectomycorrhizal truffle lifestyle.</title>
        <authorList>
            <person name="Murat C."/>
            <person name="Payen T."/>
            <person name="Noel B."/>
            <person name="Kuo A."/>
            <person name="Morin E."/>
            <person name="Chen J."/>
            <person name="Kohler A."/>
            <person name="Krizsan K."/>
            <person name="Balestrini R."/>
            <person name="Da Silva C."/>
            <person name="Montanini B."/>
            <person name="Hainaut M."/>
            <person name="Levati E."/>
            <person name="Barry K.W."/>
            <person name="Belfiori B."/>
            <person name="Cichocki N."/>
            <person name="Clum A."/>
            <person name="Dockter R.B."/>
            <person name="Fauchery L."/>
            <person name="Guy J."/>
            <person name="Iotti M."/>
            <person name="Le Tacon F."/>
            <person name="Lindquist E.A."/>
            <person name="Lipzen A."/>
            <person name="Malagnac F."/>
            <person name="Mello A."/>
            <person name="Molinier V."/>
            <person name="Miyauchi S."/>
            <person name="Poulain J."/>
            <person name="Riccioni C."/>
            <person name="Rubini A."/>
            <person name="Sitrit Y."/>
            <person name="Splivallo R."/>
            <person name="Traeger S."/>
            <person name="Wang M."/>
            <person name="Zifcakova L."/>
            <person name="Wipf D."/>
            <person name="Zambonelli A."/>
            <person name="Paolocci F."/>
            <person name="Nowrousian M."/>
            <person name="Ottonello S."/>
            <person name="Baldrian P."/>
            <person name="Spatafora J.W."/>
            <person name="Henrissat B."/>
            <person name="Nagy L.G."/>
            <person name="Aury J.M."/>
            <person name="Wincker P."/>
            <person name="Grigoriev I.V."/>
            <person name="Bonfante P."/>
            <person name="Martin F.M."/>
        </authorList>
    </citation>
    <scope>NUCLEOTIDE SEQUENCE [LARGE SCALE GENOMIC DNA]</scope>
    <source>
        <strain evidence="3 4">RN42</strain>
    </source>
</reference>
<gene>
    <name evidence="3" type="ORF">BJ508DRAFT_124516</name>
</gene>
<feature type="domain" description="DUF6697" evidence="2">
    <location>
        <begin position="5"/>
        <end position="142"/>
    </location>
</feature>
<keyword evidence="4" id="KW-1185">Reference proteome</keyword>
<dbReference type="AlphaFoldDB" id="A0A3N4I3J6"/>
<dbReference type="InterPro" id="IPR046520">
    <property type="entry name" value="DUF6697"/>
</dbReference>
<feature type="compositionally biased region" description="Basic and acidic residues" evidence="1">
    <location>
        <begin position="147"/>
        <end position="160"/>
    </location>
</feature>
<evidence type="ECO:0000259" key="2">
    <source>
        <dbReference type="Pfam" id="PF20411"/>
    </source>
</evidence>
<feature type="region of interest" description="Disordered" evidence="1">
    <location>
        <begin position="345"/>
        <end position="396"/>
    </location>
</feature>
<dbReference type="Pfam" id="PF20411">
    <property type="entry name" value="DUF6697"/>
    <property type="match status" value="1"/>
</dbReference>
<evidence type="ECO:0000313" key="4">
    <source>
        <dbReference type="Proteomes" id="UP000275078"/>
    </source>
</evidence>
<evidence type="ECO:0000256" key="1">
    <source>
        <dbReference type="SAM" id="MobiDB-lite"/>
    </source>
</evidence>
<sequence>MDLSLNPAWNPDLPSSPNTHGIILLESTRPLIPFSQTVPWPLFVYRSSSNWQYMGHYTATYLAVLTASEFRVLPDKVKDTWANGLSTLVWGRGVIERHVGRDSVTSSKEKAREYMEEGLVRVVAVGMKACGFDRELYRKLESELQKERSMEKDCDMEKSKSPVVTTSKRRARPPRFVRAGTSAEKPIEILDTPPASPLRRRARSPVASFEQTRSPSLSPLTSPERSLSPSPVFEALDSITLSLTSARTRRSPIMSSRSRASAASMASMGVPFTPIPFGMPVMRFPKNRFENETASTSRVETTPGPPPSPAQPVQTKPSLIVKLRMSPSTSLQDCSQTDRVFAPPSLVKNTSGLNELSSPSPPSRVSTHSPKHSFSSAPISSAPDASNGSSPARIMEEHISRPRLVVKLKVGQVATVKTEVKYEEDVEFKKEVKAEV</sequence>
<protein>
    <recommendedName>
        <fullName evidence="2">DUF6697 domain-containing protein</fullName>
    </recommendedName>
</protein>
<dbReference type="EMBL" id="ML119685">
    <property type="protein sequence ID" value="RPA80683.1"/>
    <property type="molecule type" value="Genomic_DNA"/>
</dbReference>
<name>A0A3N4I3J6_ASCIM</name>
<feature type="region of interest" description="Disordered" evidence="1">
    <location>
        <begin position="292"/>
        <end position="315"/>
    </location>
</feature>
<feature type="region of interest" description="Disordered" evidence="1">
    <location>
        <begin position="147"/>
        <end position="231"/>
    </location>
</feature>
<feature type="compositionally biased region" description="Polar residues" evidence="1">
    <location>
        <begin position="347"/>
        <end position="368"/>
    </location>
</feature>
<evidence type="ECO:0000313" key="3">
    <source>
        <dbReference type="EMBL" id="RPA80683.1"/>
    </source>
</evidence>
<proteinExistence type="predicted"/>
<dbReference type="Proteomes" id="UP000275078">
    <property type="component" value="Unassembled WGS sequence"/>
</dbReference>
<organism evidence="3 4">
    <name type="scientific">Ascobolus immersus RN42</name>
    <dbReference type="NCBI Taxonomy" id="1160509"/>
    <lineage>
        <taxon>Eukaryota</taxon>
        <taxon>Fungi</taxon>
        <taxon>Dikarya</taxon>
        <taxon>Ascomycota</taxon>
        <taxon>Pezizomycotina</taxon>
        <taxon>Pezizomycetes</taxon>
        <taxon>Pezizales</taxon>
        <taxon>Ascobolaceae</taxon>
        <taxon>Ascobolus</taxon>
    </lineage>
</organism>
<feature type="compositionally biased region" description="Low complexity" evidence="1">
    <location>
        <begin position="372"/>
        <end position="386"/>
    </location>
</feature>
<feature type="compositionally biased region" description="Low complexity" evidence="1">
    <location>
        <begin position="204"/>
        <end position="231"/>
    </location>
</feature>